<dbReference type="RefSeq" id="WP_256600919.1">
    <property type="nucleotide sequence ID" value="NZ_JANIBJ010000005.1"/>
</dbReference>
<evidence type="ECO:0000313" key="3">
    <source>
        <dbReference type="Proteomes" id="UP001524499"/>
    </source>
</evidence>
<name>A0ABT1TCR1_9GAMM</name>
<accession>A0ABT1TCR1</accession>
<keyword evidence="3" id="KW-1185">Reference proteome</keyword>
<protein>
    <submittedName>
        <fullName evidence="2">DUF4376 domain-containing protein</fullName>
    </submittedName>
</protein>
<proteinExistence type="predicted"/>
<dbReference type="EMBL" id="JANIBJ010000005">
    <property type="protein sequence ID" value="MCQ8103235.1"/>
    <property type="molecule type" value="Genomic_DNA"/>
</dbReference>
<comment type="caution">
    <text evidence="2">The sequence shown here is derived from an EMBL/GenBank/DDBJ whole genome shotgun (WGS) entry which is preliminary data.</text>
</comment>
<organism evidence="2 3">
    <name type="scientific">Methylomonas subterranea</name>
    <dbReference type="NCBI Taxonomy" id="2952225"/>
    <lineage>
        <taxon>Bacteria</taxon>
        <taxon>Pseudomonadati</taxon>
        <taxon>Pseudomonadota</taxon>
        <taxon>Gammaproteobacteria</taxon>
        <taxon>Methylococcales</taxon>
        <taxon>Methylococcaceae</taxon>
        <taxon>Methylomonas</taxon>
    </lineage>
</organism>
<dbReference type="InterPro" id="IPR025484">
    <property type="entry name" value="DUF4376"/>
</dbReference>
<evidence type="ECO:0000259" key="1">
    <source>
        <dbReference type="Pfam" id="PF14301"/>
    </source>
</evidence>
<dbReference type="Proteomes" id="UP001524499">
    <property type="component" value="Unassembled WGS sequence"/>
</dbReference>
<evidence type="ECO:0000313" key="2">
    <source>
        <dbReference type="EMBL" id="MCQ8103235.1"/>
    </source>
</evidence>
<sequence>MKTVYLYDPSTGAYRSTYDAQESPLVPGQFIAPTHSVDVAPTPEPGAWPVWQSGAWVNVPDHRGAVYYLPDGSRHEIAELGIEPPPYALESAPVTVAQLLEALDVERSRRWRAGFPVQIGGGITKWFHSDEFSLTQHLGLKDKARDLLAAGGAMSDAITISGQTVYWSTMDGSPVAITAQLAFDLVSSAGLQQALVFAASQVHRAAINSAEDLSGYDVLANWPAVFGE</sequence>
<feature type="domain" description="DUF4376" evidence="1">
    <location>
        <begin position="97"/>
        <end position="212"/>
    </location>
</feature>
<dbReference type="Pfam" id="PF14301">
    <property type="entry name" value="DUF4376"/>
    <property type="match status" value="1"/>
</dbReference>
<reference evidence="2 3" key="1">
    <citation type="submission" date="2022-07" db="EMBL/GenBank/DDBJ databases">
        <title>Methylomonas rivi sp. nov., Methylomonas rosea sp. nov., Methylomonas aureus sp. nov. and Methylomonas subterranea sp. nov., four novel methanotrophs isolated from a freshwater creek and the deep terrestrial subsurface.</title>
        <authorList>
            <person name="Abin C."/>
            <person name="Sankaranarayanan K."/>
            <person name="Garner C."/>
            <person name="Sindelar R."/>
            <person name="Kotary K."/>
            <person name="Garner R."/>
            <person name="Barclay S."/>
            <person name="Lawson P."/>
            <person name="Krumholz L."/>
        </authorList>
    </citation>
    <scope>NUCLEOTIDE SEQUENCE [LARGE SCALE GENOMIC DNA]</scope>
    <source>
        <strain evidence="2 3">SURF-2</strain>
    </source>
</reference>
<gene>
    <name evidence="2" type="ORF">NP590_03875</name>
</gene>